<name>A0ABS5A8D6_9PSEU</name>
<dbReference type="Proteomes" id="UP001519363">
    <property type="component" value="Unassembled WGS sequence"/>
</dbReference>
<evidence type="ECO:0000256" key="5">
    <source>
        <dbReference type="PROSITE-ProRule" id="PRU01240"/>
    </source>
</evidence>
<feature type="active site" description="Charge relay system" evidence="5">
    <location>
        <position position="230"/>
    </location>
</feature>
<dbReference type="PROSITE" id="PS00136">
    <property type="entry name" value="SUBTILASE_ASP"/>
    <property type="match status" value="1"/>
</dbReference>
<dbReference type="PROSITE" id="PS51892">
    <property type="entry name" value="SUBTILASE"/>
    <property type="match status" value="1"/>
</dbReference>
<dbReference type="InterPro" id="IPR022398">
    <property type="entry name" value="Peptidase_S8_His-AS"/>
</dbReference>
<evidence type="ECO:0000313" key="10">
    <source>
        <dbReference type="Proteomes" id="UP001519363"/>
    </source>
</evidence>
<dbReference type="InterPro" id="IPR036852">
    <property type="entry name" value="Peptidase_S8/S53_dom_sf"/>
</dbReference>
<dbReference type="SUPFAM" id="SSF52743">
    <property type="entry name" value="Subtilisin-like"/>
    <property type="match status" value="1"/>
</dbReference>
<comment type="similarity">
    <text evidence="1 5 6">Belongs to the peptidase S8 family.</text>
</comment>
<accession>A0ABS5A8D6</accession>
<dbReference type="Gene3D" id="3.40.50.200">
    <property type="entry name" value="Peptidase S8/S53 domain"/>
    <property type="match status" value="1"/>
</dbReference>
<keyword evidence="2 5" id="KW-0645">Protease</keyword>
<evidence type="ECO:0000256" key="7">
    <source>
        <dbReference type="SAM" id="SignalP"/>
    </source>
</evidence>
<keyword evidence="10" id="KW-1185">Reference proteome</keyword>
<feature type="active site" description="Charge relay system" evidence="5">
    <location>
        <position position="406"/>
    </location>
</feature>
<dbReference type="InterPro" id="IPR015500">
    <property type="entry name" value="Peptidase_S8_subtilisin-rel"/>
</dbReference>
<dbReference type="Pfam" id="PF00082">
    <property type="entry name" value="Peptidase_S8"/>
    <property type="match status" value="1"/>
</dbReference>
<dbReference type="CDD" id="cd07487">
    <property type="entry name" value="Peptidases_S8_1"/>
    <property type="match status" value="1"/>
</dbReference>
<dbReference type="InterPro" id="IPR023828">
    <property type="entry name" value="Peptidase_S8_Ser-AS"/>
</dbReference>
<reference evidence="9 10" key="1">
    <citation type="submission" date="2021-03" db="EMBL/GenBank/DDBJ databases">
        <title>Sequencing the genomes of 1000 actinobacteria strains.</title>
        <authorList>
            <person name="Klenk H.-P."/>
        </authorList>
    </citation>
    <scope>NUCLEOTIDE SEQUENCE [LARGE SCALE GENOMIC DNA]</scope>
    <source>
        <strain evidence="9 10">DSM 44580</strain>
    </source>
</reference>
<evidence type="ECO:0000256" key="3">
    <source>
        <dbReference type="ARBA" id="ARBA00022801"/>
    </source>
</evidence>
<dbReference type="GO" id="GO:0006508">
    <property type="term" value="P:proteolysis"/>
    <property type="evidence" value="ECO:0007669"/>
    <property type="project" value="UniProtKB-KW"/>
</dbReference>
<evidence type="ECO:0000256" key="4">
    <source>
        <dbReference type="ARBA" id="ARBA00022825"/>
    </source>
</evidence>
<feature type="chain" id="PRO_5045049330" evidence="7">
    <location>
        <begin position="26"/>
        <end position="1049"/>
    </location>
</feature>
<feature type="active site" description="Charge relay system" evidence="5">
    <location>
        <position position="198"/>
    </location>
</feature>
<dbReference type="PROSITE" id="PS00138">
    <property type="entry name" value="SUBTILASE_SER"/>
    <property type="match status" value="1"/>
</dbReference>
<dbReference type="PRINTS" id="PR00723">
    <property type="entry name" value="SUBTILISIN"/>
</dbReference>
<organism evidence="9 10">
    <name type="scientific">Crossiella equi</name>
    <dbReference type="NCBI Taxonomy" id="130796"/>
    <lineage>
        <taxon>Bacteria</taxon>
        <taxon>Bacillati</taxon>
        <taxon>Actinomycetota</taxon>
        <taxon>Actinomycetes</taxon>
        <taxon>Pseudonocardiales</taxon>
        <taxon>Pseudonocardiaceae</taxon>
        <taxon>Crossiella</taxon>
    </lineage>
</organism>
<dbReference type="InterPro" id="IPR000209">
    <property type="entry name" value="Peptidase_S8/S53_dom"/>
</dbReference>
<protein>
    <submittedName>
        <fullName evidence="9">Subtilisin family serine protease</fullName>
    </submittedName>
</protein>
<dbReference type="PROSITE" id="PS00137">
    <property type="entry name" value="SUBTILASE_HIS"/>
    <property type="match status" value="1"/>
</dbReference>
<evidence type="ECO:0000256" key="6">
    <source>
        <dbReference type="RuleBase" id="RU003355"/>
    </source>
</evidence>
<evidence type="ECO:0000256" key="2">
    <source>
        <dbReference type="ARBA" id="ARBA00022670"/>
    </source>
</evidence>
<dbReference type="GO" id="GO:0008233">
    <property type="term" value="F:peptidase activity"/>
    <property type="evidence" value="ECO:0007669"/>
    <property type="project" value="UniProtKB-KW"/>
</dbReference>
<proteinExistence type="inferred from homology"/>
<evidence type="ECO:0000256" key="1">
    <source>
        <dbReference type="ARBA" id="ARBA00011073"/>
    </source>
</evidence>
<dbReference type="PANTHER" id="PTHR43806">
    <property type="entry name" value="PEPTIDASE S8"/>
    <property type="match status" value="1"/>
</dbReference>
<evidence type="ECO:0000313" key="9">
    <source>
        <dbReference type="EMBL" id="MBP2471955.1"/>
    </source>
</evidence>
<keyword evidence="7" id="KW-0732">Signal</keyword>
<dbReference type="EMBL" id="JAGIOO010000001">
    <property type="protein sequence ID" value="MBP2471955.1"/>
    <property type="molecule type" value="Genomic_DNA"/>
</dbReference>
<dbReference type="PANTHER" id="PTHR43806:SF11">
    <property type="entry name" value="CEREVISIN-RELATED"/>
    <property type="match status" value="1"/>
</dbReference>
<keyword evidence="3 5" id="KW-0378">Hydrolase</keyword>
<dbReference type="InterPro" id="IPR050131">
    <property type="entry name" value="Peptidase_S8_subtilisin-like"/>
</dbReference>
<sequence length="1049" mass="108121">MRGRSGGVFLAALIALSGLPGAAQAAPARPDPADAVTLVTGDKVVPGAHGGAGYLLPAPGRERQTFTSLQSDGRTYVIPADAAPLLADKVLDPRLFDVTELRAHRGPLPLIVKYSSADRPLARTAGAVDLPAVNGAAVKVEPASFWRDLTSQDRGGIAKIWLDGQRTATLDHSVAQIGAPAAWAAGYTGTGVTVAVLDTGVDNTHPDLADREVGGKNFSGSRDDLDHYGHGTHVASIIAGTGAKSGGKYRGVASGARILDVKVLADNGSGADSGIIAGMQWAAEQGADIVNMSLGGFDTPELDPLEEAVNTLSAKYGTLFVVAAGNSGPRPGSIDSPGSADAALTVGAVDRDSKIAEFSSRGPRKGGGVLKPDLTAPGVDIVAARHAAGRIGQPVGDGYTRLSGTSMATPHVAGAAALLAQQHPGLTGAQLKSLLTASATPTPGLTPFEQGVGRVDSAKVLRQTVTSAPVSLSLGKQLWPHTGEPAITREITYTNSGTAPVTLDLAVDTNGGVFGVSPAQLTVPAGGKAVAAVKAEVGKAPDGGQFGGAVVATGGGTTVRTAVEIELEVESYDITLAAHDRAGAPAGYANAFLVNVDTGESVFPGGFTAGKVTARVAAGRYLLSGSVSTGEPYAYDVLNAPNLRVTGPATIDLDARTAKPFNVTLPEADARLSLLQIGFERVAGPRRWTISSFSRGGDVGNVGFAQVGPDAPAGESTGQVAANWTAPGGLYGLAWYRKGGQHTGLTRTVTPQDLATVRVSLGKVPGEAYVGLTSSPHNGRADWGWGALTTVKPGVYTEFYGGENADWSRRLSLPGTNFESFQGAVRSYQPGRTYTDSLYRGVFGPSFPDTRDDQWVQQRGDLLVALLPLFGDGAGNAGFSATTNAWTRVYRNDTLLGETPEAGHARLTIPPGKATYRITTEASRTGHTRSTKVSGTWTFQADRTEGVSQHPAAAVRFTPALDDAGTAPKGLFRLPVSVDNQAGTNSVQRLRGVQVSYDQGATWRNAPVLAGHALLDHPANAKSVSLRASAADRAGNSVEQTIIDAYLLR</sequence>
<evidence type="ECO:0000259" key="8">
    <source>
        <dbReference type="Pfam" id="PF00082"/>
    </source>
</evidence>
<feature type="domain" description="Peptidase S8/S53" evidence="8">
    <location>
        <begin position="189"/>
        <end position="453"/>
    </location>
</feature>
<dbReference type="InterPro" id="IPR023827">
    <property type="entry name" value="Peptidase_S8_Asp-AS"/>
</dbReference>
<comment type="caution">
    <text evidence="9">The sequence shown here is derived from an EMBL/GenBank/DDBJ whole genome shotgun (WGS) entry which is preliminary data.</text>
</comment>
<dbReference type="RefSeq" id="WP_158103707.1">
    <property type="nucleotide sequence ID" value="NZ_JAGIOO010000001.1"/>
</dbReference>
<gene>
    <name evidence="9" type="ORF">JOF53_000827</name>
</gene>
<keyword evidence="4 5" id="KW-0720">Serine protease</keyword>
<feature type="signal peptide" evidence="7">
    <location>
        <begin position="1"/>
        <end position="25"/>
    </location>
</feature>